<evidence type="ECO:0000259" key="2">
    <source>
        <dbReference type="Pfam" id="PF07085"/>
    </source>
</evidence>
<comment type="caution">
    <text evidence="3">The sequence shown here is derived from an EMBL/GenBank/DDBJ whole genome shotgun (WGS) entry which is preliminary data.</text>
</comment>
<dbReference type="Gene3D" id="3.40.1390.20">
    <property type="entry name" value="HprK N-terminal domain-like"/>
    <property type="match status" value="1"/>
</dbReference>
<dbReference type="InterPro" id="IPR028979">
    <property type="entry name" value="Ser_kin/Pase_Hpr-like_N_sf"/>
</dbReference>
<gene>
    <name evidence="3" type="ORF">ABS32_02240</name>
</gene>
<reference evidence="3 4" key="1">
    <citation type="submission" date="2015-10" db="EMBL/GenBank/DDBJ databases">
        <title>Metagenome-Assembled Genomes uncover a global brackish microbiome.</title>
        <authorList>
            <person name="Hugerth L.W."/>
            <person name="Larsson J."/>
            <person name="Alneberg J."/>
            <person name="Lindh M.V."/>
            <person name="Legrand C."/>
            <person name="Pinhassi J."/>
            <person name="Andersson A.F."/>
        </authorList>
    </citation>
    <scope>NUCLEOTIDE SEQUENCE [LARGE SCALE GENOMIC DNA]</scope>
    <source>
        <strain evidence="3">BACL9 MAG-120820-bin42</strain>
    </source>
</reference>
<dbReference type="InterPro" id="IPR010766">
    <property type="entry name" value="DRTGG"/>
</dbReference>
<protein>
    <recommendedName>
        <fullName evidence="2">DRTGG domain-containing protein</fullName>
    </recommendedName>
</protein>
<dbReference type="Proteomes" id="UP000051557">
    <property type="component" value="Unassembled WGS sequence"/>
</dbReference>
<dbReference type="SUPFAM" id="SSF75138">
    <property type="entry name" value="HprK N-terminal domain-like"/>
    <property type="match status" value="1"/>
</dbReference>
<dbReference type="InterPro" id="IPR050500">
    <property type="entry name" value="Phos_Acetyltrans/Butyryltrans"/>
</dbReference>
<organism evidence="3 4">
    <name type="scientific">Verrucomicrobia subdivision 6 bacterium BACL9 MAG-120820-bin42</name>
    <dbReference type="NCBI Taxonomy" id="1655634"/>
    <lineage>
        <taxon>Bacteria</taxon>
        <taxon>Pseudomonadati</taxon>
        <taxon>Verrucomicrobiota</taxon>
        <taxon>Verrucomicrobiia</taxon>
        <taxon>Verrucomicrobiales</taxon>
        <taxon>Verrucomicrobia subdivision 6</taxon>
    </lineage>
</organism>
<dbReference type="PANTHER" id="PTHR43356">
    <property type="entry name" value="PHOSPHATE ACETYLTRANSFERASE"/>
    <property type="match status" value="1"/>
</dbReference>
<dbReference type="Pfam" id="PF07085">
    <property type="entry name" value="DRTGG"/>
    <property type="match status" value="1"/>
</dbReference>
<accession>A0A0R2XAD3</accession>
<name>A0A0R2XAD3_9BACT</name>
<proteinExistence type="predicted"/>
<feature type="domain" description="DRTGG" evidence="2">
    <location>
        <begin position="26"/>
        <end position="134"/>
    </location>
</feature>
<dbReference type="EMBL" id="LIDM01000052">
    <property type="protein sequence ID" value="KRP32861.1"/>
    <property type="molecule type" value="Genomic_DNA"/>
</dbReference>
<dbReference type="AlphaFoldDB" id="A0A0R2XAD3"/>
<evidence type="ECO:0000313" key="4">
    <source>
        <dbReference type="Proteomes" id="UP000051557"/>
    </source>
</evidence>
<dbReference type="PANTHER" id="PTHR43356:SF3">
    <property type="entry name" value="PHOSPHATE ACETYLTRANSFERASE"/>
    <property type="match status" value="1"/>
</dbReference>
<evidence type="ECO:0000313" key="3">
    <source>
        <dbReference type="EMBL" id="KRP32861.1"/>
    </source>
</evidence>
<comment type="subunit">
    <text evidence="1">Homohexamer.</text>
</comment>
<evidence type="ECO:0000256" key="1">
    <source>
        <dbReference type="ARBA" id="ARBA00011643"/>
    </source>
</evidence>
<sequence>MGLPILGMIPYHGELRRPTLGQVSLELGGQFLSGENMKRRKVRSVAVGAMTAARLKDQLQSGALLITPGDREDLLLATVESQGKGGTEAKPAGIILTDGLKPQVGLIKMLQERGLPTVAVAGDSYSVAAKIERMTVKTDPGDKEKILMIQEVVAKHLDLGALIRGSKPVPA</sequence>